<dbReference type="GO" id="GO:0003677">
    <property type="term" value="F:DNA binding"/>
    <property type="evidence" value="ECO:0007669"/>
    <property type="project" value="InterPro"/>
</dbReference>
<dbReference type="InterPro" id="IPR028083">
    <property type="entry name" value="Spt6_acidic_N_dom"/>
</dbReference>
<evidence type="ECO:0000256" key="3">
    <source>
        <dbReference type="ARBA" id="ARBA00023163"/>
    </source>
</evidence>
<dbReference type="InterPro" id="IPR037027">
    <property type="entry name" value="YqgF/RNaseH-like_dom_sf"/>
</dbReference>
<dbReference type="InterPro" id="IPR042066">
    <property type="entry name" value="Spt6_death-like"/>
</dbReference>
<feature type="region of interest" description="Disordered" evidence="5">
    <location>
        <begin position="1"/>
        <end position="166"/>
    </location>
</feature>
<feature type="compositionally biased region" description="Acidic residues" evidence="5">
    <location>
        <begin position="11"/>
        <end position="21"/>
    </location>
</feature>
<keyword evidence="3" id="KW-0804">Transcription</keyword>
<dbReference type="InterPro" id="IPR032706">
    <property type="entry name" value="Spt6_HHH"/>
</dbReference>
<proteinExistence type="inferred from homology"/>
<protein>
    <recommendedName>
        <fullName evidence="6">S1 motif domain-containing protein</fullName>
    </recommendedName>
</protein>
<evidence type="ECO:0000256" key="4">
    <source>
        <dbReference type="ARBA" id="ARBA00023242"/>
    </source>
</evidence>
<dbReference type="InterPro" id="IPR010994">
    <property type="entry name" value="RuvA_2-like"/>
</dbReference>
<dbReference type="InterPro" id="IPR023323">
    <property type="entry name" value="Tex-like_dom_sf"/>
</dbReference>
<comment type="similarity">
    <text evidence="2">Belongs to the SPT6 family.</text>
</comment>
<dbReference type="Pfam" id="PF14632">
    <property type="entry name" value="SPT6_acidic"/>
    <property type="match status" value="1"/>
</dbReference>
<feature type="compositionally biased region" description="Acidic residues" evidence="5">
    <location>
        <begin position="82"/>
        <end position="104"/>
    </location>
</feature>
<dbReference type="Gene3D" id="3.30.505.10">
    <property type="entry name" value="SH2 domain"/>
    <property type="match status" value="2"/>
</dbReference>
<evidence type="ECO:0000259" key="6">
    <source>
        <dbReference type="PROSITE" id="PS50126"/>
    </source>
</evidence>
<accession>A0A7S3UGM9</accession>
<dbReference type="InterPro" id="IPR035420">
    <property type="entry name" value="Spt6_SH2"/>
</dbReference>
<name>A0A7S3UGM9_9CHLO</name>
<feature type="compositionally biased region" description="Basic and acidic residues" evidence="5">
    <location>
        <begin position="22"/>
        <end position="36"/>
    </location>
</feature>
<dbReference type="InterPro" id="IPR017072">
    <property type="entry name" value="TF_Spt6"/>
</dbReference>
<dbReference type="Gene3D" id="1.10.150.850">
    <property type="entry name" value="Spt6, helix-hairpin-helix domain"/>
    <property type="match status" value="1"/>
</dbReference>
<dbReference type="InterPro" id="IPR036860">
    <property type="entry name" value="SH2_dom_sf"/>
</dbReference>
<evidence type="ECO:0000256" key="2">
    <source>
        <dbReference type="ARBA" id="ARBA00009253"/>
    </source>
</evidence>
<dbReference type="SUPFAM" id="SSF158832">
    <property type="entry name" value="Tex N-terminal region-like"/>
    <property type="match status" value="1"/>
</dbReference>
<dbReference type="GO" id="GO:0042393">
    <property type="term" value="F:histone binding"/>
    <property type="evidence" value="ECO:0007669"/>
    <property type="project" value="TreeGrafter"/>
</dbReference>
<dbReference type="InterPro" id="IPR003029">
    <property type="entry name" value="S1_domain"/>
</dbReference>
<gene>
    <name evidence="7" type="ORF">PSAL00342_LOCUS5847</name>
</gene>
<reference evidence="7" key="1">
    <citation type="submission" date="2021-01" db="EMBL/GenBank/DDBJ databases">
        <authorList>
            <person name="Corre E."/>
            <person name="Pelletier E."/>
            <person name="Niang G."/>
            <person name="Scheremetjew M."/>
            <person name="Finn R."/>
            <person name="Kale V."/>
            <person name="Holt S."/>
            <person name="Cochrane G."/>
            <person name="Meng A."/>
            <person name="Brown T."/>
            <person name="Cohen L."/>
        </authorList>
    </citation>
    <scope>NUCLEOTIDE SEQUENCE</scope>
    <source>
        <strain evidence="7">CCMP1897</strain>
    </source>
</reference>
<dbReference type="InterPro" id="IPR041692">
    <property type="entry name" value="HHH_9"/>
</dbReference>
<dbReference type="Gene3D" id="1.10.10.2740">
    <property type="entry name" value="Spt6, Death-like domain"/>
    <property type="match status" value="1"/>
</dbReference>
<dbReference type="Pfam" id="PF14639">
    <property type="entry name" value="YqgF"/>
    <property type="match status" value="1"/>
</dbReference>
<feature type="domain" description="S1 motif" evidence="6">
    <location>
        <begin position="1218"/>
        <end position="1301"/>
    </location>
</feature>
<dbReference type="GO" id="GO:0140673">
    <property type="term" value="P:transcription elongation-coupled chromatin remodeling"/>
    <property type="evidence" value="ECO:0007669"/>
    <property type="project" value="InterPro"/>
</dbReference>
<dbReference type="InterPro" id="IPR023319">
    <property type="entry name" value="Tex-like_HTH_dom_sf"/>
</dbReference>
<dbReference type="InterPro" id="IPR012337">
    <property type="entry name" value="RNaseH-like_sf"/>
</dbReference>
<dbReference type="GO" id="GO:0034728">
    <property type="term" value="P:nucleosome organization"/>
    <property type="evidence" value="ECO:0007669"/>
    <property type="project" value="TreeGrafter"/>
</dbReference>
<dbReference type="Pfam" id="PF14635">
    <property type="entry name" value="HHH_7"/>
    <property type="match status" value="1"/>
</dbReference>
<evidence type="ECO:0000313" key="7">
    <source>
        <dbReference type="EMBL" id="CAE0612012.1"/>
    </source>
</evidence>
<keyword evidence="4" id="KW-0539">Nucleus</keyword>
<feature type="region of interest" description="Disordered" evidence="5">
    <location>
        <begin position="265"/>
        <end position="286"/>
    </location>
</feature>
<dbReference type="PANTHER" id="PTHR10145:SF6">
    <property type="entry name" value="TRANSCRIPTION ELONGATION FACTOR SPT6"/>
    <property type="match status" value="1"/>
</dbReference>
<dbReference type="Pfam" id="PF17674">
    <property type="entry name" value="HHH_9"/>
    <property type="match status" value="1"/>
</dbReference>
<feature type="compositionally biased region" description="Acidic residues" evidence="5">
    <location>
        <begin position="114"/>
        <end position="123"/>
    </location>
</feature>
<dbReference type="EMBL" id="HBIS01006459">
    <property type="protein sequence ID" value="CAE0612012.1"/>
    <property type="molecule type" value="Transcribed_RNA"/>
</dbReference>
<dbReference type="InterPro" id="IPR028088">
    <property type="entry name" value="Spt6_HTH_DNA-bd_dom"/>
</dbReference>
<dbReference type="GO" id="GO:0031491">
    <property type="term" value="F:nucleosome binding"/>
    <property type="evidence" value="ECO:0007669"/>
    <property type="project" value="TreeGrafter"/>
</dbReference>
<dbReference type="InterPro" id="IPR028231">
    <property type="entry name" value="Spt6_YqgF"/>
</dbReference>
<sequence>MADASRFVDVAAEETSSEEEEGLRSTDNDVGGEKTGSEGGKGNVLADPPKEGVGEDVVVKEEKKGSEDGNRALEKGTKFVDDLDEEEEEEEEDDSDEEEEDGDDEPKKRKRDEEELELDEDDYALLAEQGVVVQRQKSGKLKRIRKKTGDDDGNEQHNAPEGLTAEEALKHKLFGGYEGIEDDIAEEPQEEDADVGIDVDEEEDEMADFIVDEVDEDGEPVRRKKTKKKKVVSTTGVVSNHALREAQEIFGDVTGLLEEYEQMKEARAAEEAPVQEENEPGEDREQSKAIEIAAKHFDPEILKESYLTRKDETIRRVDAPERMQMQEIPQLQYVDYDQEARWIYDQLFSSNAPQRLAKTILEQGRKEEVRNGRLFMRAEPRTPKMIQEWRDSEQEQIALLAAIRDVLYFLREDNLEVPTIAMYRKDYCGELLNYRAEDVPSLVSHDEAARSDGNLVAGQVKLESRLLRRWDILWAVETWDVKWRFLQHRCETLVKTYNVALSAARNLGDEMKIQGIQVCLDRIAESSTSEQLNDLDAKFQLLQPHQDAMTEAIEAMSLDELDTSQRSRLLSRLRKPSSGMGRLGRKKSYHEKLMEGIGMSAEELSDNIMSNYKKYAPVDPRSPASEMLVELVEEQSNRDMVMREVIRLAAEDIAAEPELRKLVRDMYRSSASISTIPTIDGARVVDPFHPKFAHIKRLRSKPLALFYGTSDFLAINAAEEDGLIKLSMGMPEAQKSQLSSQLQDLFLSEGVNAAAQSWNDVRRGIIYVALNEIILPFLEQELRVHLLSEARECVKHSCRESIWERVSSAPYRPKAVNASDPDEETISEVRVMSCVCGPGQPPTTFVMLDAAGQLVDILMCGTFVGRPPLKRPEPSTPTKVRDDIERLAKFIAKHSPHILAFSASSFNYASIKDELIQEAINQVVDDMPGSLPVETGMIEVVWCEPSVAKLWALSALSTRELREQPQNVREGVALARYMKDPAAVVAALAGSHGKEVLSLSQHPLQDYLSKEERMGAMSESIITAVNQIGVDVNLAVLNEWLSWSLQFVSGLGPRKAKATLNAIIKSGGAVQARREIMDLSNMGKVVFSNCAGSLRIVEHANVIGENDFEPIDGTRIHPEDYELVRELAKSALGQGILEEELMIDKLFNDPAVLHKVDADILAAEMENQMQVKKHANFMDVILEIQHPYRDMRRQWQKPTTAQIFNYLAGESASFLRRGRLVQATVKFVYRDFVVVILDESGIPGFIDHFDVSDQNLGYNEVRDLLQPGASLTARIVDILPQGKSLDDIGPSRLAFVQLCTRGSVLQNNAAYEQELEARDLFYSSAKTEQEVAAERAQRQRAAEIAKQKDKTFSRLVNHNMFQNRDVKEVDLEFQGHGSQGDFLFTPVSGKFDRILLTLFFHRGMESVVVSHYLIREGEKESVRTGKGQSMASKLQLGKPLTVIGIDGTPIGTYEDLDEICGRCIDPLVRNMLAITGHPKFREGYEEGLEKVVKSAREAKPNVVPYLLAVSYRHPGAYYLCYLVSRNRPRREYIFPLPDGYKFRDRIFNNVDHMLNWWKSNCFKK</sequence>
<dbReference type="PANTHER" id="PTHR10145">
    <property type="entry name" value="TRANSCRIPTION ELONGATION FACTOR SPT6"/>
    <property type="match status" value="1"/>
</dbReference>
<feature type="compositionally biased region" description="Basic residues" evidence="5">
    <location>
        <begin position="137"/>
        <end position="146"/>
    </location>
</feature>
<dbReference type="CDD" id="cd09928">
    <property type="entry name" value="SH2_Cterm_SPT6_like"/>
    <property type="match status" value="1"/>
</dbReference>
<dbReference type="Gene3D" id="3.30.420.140">
    <property type="entry name" value="YqgF/RNase H-like domain"/>
    <property type="match status" value="1"/>
</dbReference>
<organism evidence="7">
    <name type="scientific">Picocystis salinarum</name>
    <dbReference type="NCBI Taxonomy" id="88271"/>
    <lineage>
        <taxon>Eukaryota</taxon>
        <taxon>Viridiplantae</taxon>
        <taxon>Chlorophyta</taxon>
        <taxon>Picocystophyceae</taxon>
        <taxon>Picocystales</taxon>
        <taxon>Picocystaceae</taxon>
        <taxon>Picocystis</taxon>
    </lineage>
</organism>
<dbReference type="InterPro" id="IPR035018">
    <property type="entry name" value="Spt6_SH2_C"/>
</dbReference>
<dbReference type="Gene3D" id="1.10.10.650">
    <property type="entry name" value="RuvA domain 2-like"/>
    <property type="match status" value="1"/>
</dbReference>
<evidence type="ECO:0000256" key="1">
    <source>
        <dbReference type="ARBA" id="ARBA00004123"/>
    </source>
</evidence>
<dbReference type="Pfam" id="PF14641">
    <property type="entry name" value="HTH_44"/>
    <property type="match status" value="1"/>
</dbReference>
<dbReference type="SUPFAM" id="SSF47781">
    <property type="entry name" value="RuvA domain 2-like"/>
    <property type="match status" value="2"/>
</dbReference>
<comment type="subcellular location">
    <subcellularLocation>
        <location evidence="1">Nucleus</location>
    </subcellularLocation>
</comment>
<feature type="compositionally biased region" description="Basic and acidic residues" evidence="5">
    <location>
        <begin position="48"/>
        <end position="81"/>
    </location>
</feature>
<evidence type="ECO:0000256" key="5">
    <source>
        <dbReference type="SAM" id="MobiDB-lite"/>
    </source>
</evidence>
<dbReference type="Gene3D" id="1.10.3500.10">
    <property type="entry name" value="Tex N-terminal region-like"/>
    <property type="match status" value="1"/>
</dbReference>
<dbReference type="GO" id="GO:0008023">
    <property type="term" value="C:transcription elongation factor complex"/>
    <property type="evidence" value="ECO:0007669"/>
    <property type="project" value="TreeGrafter"/>
</dbReference>
<dbReference type="PROSITE" id="PS50126">
    <property type="entry name" value="S1"/>
    <property type="match status" value="1"/>
</dbReference>
<dbReference type="SUPFAM" id="SSF53098">
    <property type="entry name" value="Ribonuclease H-like"/>
    <property type="match status" value="1"/>
</dbReference>
<dbReference type="Pfam" id="PF14633">
    <property type="entry name" value="SH2_2"/>
    <property type="match status" value="1"/>
</dbReference>